<dbReference type="EMBL" id="JADBJN010000001">
    <property type="protein sequence ID" value="KAG5683632.1"/>
    <property type="molecule type" value="Genomic_DNA"/>
</dbReference>
<proteinExistence type="predicted"/>
<sequence>MSTKDIFDIFSKNDQITRMEALKCVPTSLISIFSTSLIGETIHGTIPVDSVIHQNLIQYEKVKIINKMEFMTAIQTIEMIDKWLINNKTLYQDILRSKEIYLAFQAIEVDFSTDEQFDIAASFLQKLVELINVAHIEHQLEDNFLNILINLRPLFDESCILAKVKSMSKLYTSIGAKLVQKINFKPDRIFIILQRLLKYASYKELIELVFPFWRQLAKSIKSKQQADFLSYIEEFILMLTIHCKHSNVIRDGMIINNCDKNELVTFRSNVFILFEEISPLIDPQRSLMFYLNKIYEEGQSYEDVEVCLFIISCFISKVDQSENSLVPKLIQSILRVDEHSIEAISYMSIKIIKNLSKWLNYHQEYLLNVLNFLHNFLLKGGALASVAAESIAEICCDSKIPMQTYMNELFEFVVIWEIFHCPIKQN</sequence>
<protein>
    <submittedName>
        <fullName evidence="1">Uncharacterized protein</fullName>
    </submittedName>
</protein>
<gene>
    <name evidence="1" type="ORF">PVAND_012904</name>
</gene>
<dbReference type="GO" id="GO:0006606">
    <property type="term" value="P:protein import into nucleus"/>
    <property type="evidence" value="ECO:0007669"/>
    <property type="project" value="TreeGrafter"/>
</dbReference>
<organism evidence="1 2">
    <name type="scientific">Polypedilum vanderplanki</name>
    <name type="common">Sleeping chironomid midge</name>
    <dbReference type="NCBI Taxonomy" id="319348"/>
    <lineage>
        <taxon>Eukaryota</taxon>
        <taxon>Metazoa</taxon>
        <taxon>Ecdysozoa</taxon>
        <taxon>Arthropoda</taxon>
        <taxon>Hexapoda</taxon>
        <taxon>Insecta</taxon>
        <taxon>Pterygota</taxon>
        <taxon>Neoptera</taxon>
        <taxon>Endopterygota</taxon>
        <taxon>Diptera</taxon>
        <taxon>Nematocera</taxon>
        <taxon>Chironomoidea</taxon>
        <taxon>Chironomidae</taxon>
        <taxon>Chironominae</taxon>
        <taxon>Polypedilum</taxon>
        <taxon>Polypedilum</taxon>
    </lineage>
</organism>
<reference evidence="1" key="1">
    <citation type="submission" date="2021-03" db="EMBL/GenBank/DDBJ databases">
        <title>Chromosome level genome of the anhydrobiotic midge Polypedilum vanderplanki.</title>
        <authorList>
            <person name="Yoshida Y."/>
            <person name="Kikawada T."/>
            <person name="Gusev O."/>
        </authorList>
    </citation>
    <scope>NUCLEOTIDE SEQUENCE</scope>
    <source>
        <strain evidence="1">NIAS01</strain>
        <tissue evidence="1">Whole body or cell culture</tissue>
    </source>
</reference>
<dbReference type="PANTHER" id="PTHR12363">
    <property type="entry name" value="TRANSPORTIN 3 AND IMPORTIN 13"/>
    <property type="match status" value="1"/>
</dbReference>
<dbReference type="Pfam" id="PF24140">
    <property type="entry name" value="TPR_TNPO3_IPO13_3rd"/>
    <property type="match status" value="1"/>
</dbReference>
<dbReference type="InterPro" id="IPR057941">
    <property type="entry name" value="TPR_TNPO3_IPO13_2nd"/>
</dbReference>
<dbReference type="PANTHER" id="PTHR12363:SF42">
    <property type="entry name" value="TRANSPORTIN-3"/>
    <property type="match status" value="1"/>
</dbReference>
<dbReference type="AlphaFoldDB" id="A0A9J6CNV4"/>
<evidence type="ECO:0000313" key="1">
    <source>
        <dbReference type="EMBL" id="KAG5683632.1"/>
    </source>
</evidence>
<dbReference type="InterPro" id="IPR011989">
    <property type="entry name" value="ARM-like"/>
</dbReference>
<dbReference type="Pfam" id="PF24138">
    <property type="entry name" value="TPR_TNPO3_IPO13_2nd"/>
    <property type="match status" value="1"/>
</dbReference>
<dbReference type="GO" id="GO:0005737">
    <property type="term" value="C:cytoplasm"/>
    <property type="evidence" value="ECO:0007669"/>
    <property type="project" value="TreeGrafter"/>
</dbReference>
<dbReference type="InterPro" id="IPR051345">
    <property type="entry name" value="Importin_beta-like_NTR"/>
</dbReference>
<evidence type="ECO:0000313" key="2">
    <source>
        <dbReference type="Proteomes" id="UP001107558"/>
    </source>
</evidence>
<dbReference type="Gene3D" id="1.25.10.10">
    <property type="entry name" value="Leucine-rich Repeat Variant"/>
    <property type="match status" value="1"/>
</dbReference>
<keyword evidence="2" id="KW-1185">Reference proteome</keyword>
<dbReference type="SUPFAM" id="SSF48371">
    <property type="entry name" value="ARM repeat"/>
    <property type="match status" value="1"/>
</dbReference>
<dbReference type="InterPro" id="IPR016024">
    <property type="entry name" value="ARM-type_fold"/>
</dbReference>
<dbReference type="InterPro" id="IPR057942">
    <property type="entry name" value="TPR_TNPO3_IPO13_3rd"/>
</dbReference>
<comment type="caution">
    <text evidence="1">The sequence shown here is derived from an EMBL/GenBank/DDBJ whole genome shotgun (WGS) entry which is preliminary data.</text>
</comment>
<dbReference type="Proteomes" id="UP001107558">
    <property type="component" value="Chromosome 1"/>
</dbReference>
<name>A0A9J6CNV4_POLVA</name>
<accession>A0A9J6CNV4</accession>